<reference evidence="1" key="1">
    <citation type="submission" date="2017-05" db="UniProtKB">
        <authorList>
            <consortium name="EnsemblMetazoa"/>
        </authorList>
    </citation>
    <scope>IDENTIFICATION</scope>
</reference>
<name>A0A1X7VPB2_AMPQE</name>
<accession>A0A1X7VPB2</accession>
<dbReference type="EnsemblMetazoa" id="Aqu2.1.41729_001">
    <property type="protein sequence ID" value="Aqu2.1.41729_001"/>
    <property type="gene ID" value="Aqu2.1.41729"/>
</dbReference>
<sequence>VLILMIRSPPVIQIFCDYFKGKSQNVQLSTGSKEIGTKGTLAQSNEDGRCSKRI</sequence>
<protein>
    <submittedName>
        <fullName evidence="1">Uncharacterized protein</fullName>
    </submittedName>
</protein>
<dbReference type="AlphaFoldDB" id="A0A1X7VPB2"/>
<evidence type="ECO:0000313" key="1">
    <source>
        <dbReference type="EnsemblMetazoa" id="Aqu2.1.41729_001"/>
    </source>
</evidence>
<dbReference type="InParanoid" id="A0A1X7VPB2"/>
<proteinExistence type="predicted"/>
<organism evidence="1">
    <name type="scientific">Amphimedon queenslandica</name>
    <name type="common">Sponge</name>
    <dbReference type="NCBI Taxonomy" id="400682"/>
    <lineage>
        <taxon>Eukaryota</taxon>
        <taxon>Metazoa</taxon>
        <taxon>Porifera</taxon>
        <taxon>Demospongiae</taxon>
        <taxon>Heteroscleromorpha</taxon>
        <taxon>Haplosclerida</taxon>
        <taxon>Niphatidae</taxon>
        <taxon>Amphimedon</taxon>
    </lineage>
</organism>